<evidence type="ECO:0000313" key="13">
    <source>
        <dbReference type="EMBL" id="MCS0580002.1"/>
    </source>
</evidence>
<dbReference type="InterPro" id="IPR029018">
    <property type="entry name" value="Hex-like_dom2"/>
</dbReference>
<dbReference type="EC" id="3.2.1.131" evidence="8"/>
<dbReference type="InterPro" id="IPR011099">
    <property type="entry name" value="Glyco_hydro_67_C"/>
</dbReference>
<evidence type="ECO:0000259" key="11">
    <source>
        <dbReference type="Pfam" id="PF07477"/>
    </source>
</evidence>
<evidence type="ECO:0000256" key="9">
    <source>
        <dbReference type="SAM" id="SignalP"/>
    </source>
</evidence>
<feature type="domain" description="Glycosyl hydrolase family 67 catalytic" evidence="12">
    <location>
        <begin position="169"/>
        <end position="490"/>
    </location>
</feature>
<dbReference type="PANTHER" id="PTHR39207">
    <property type="entry name" value="ALPHA-GLUCURONIDASE A"/>
    <property type="match status" value="1"/>
</dbReference>
<evidence type="ECO:0000256" key="5">
    <source>
        <dbReference type="ARBA" id="ARBA00023295"/>
    </source>
</evidence>
<feature type="domain" description="Alpha glucuronidase N-terminal" evidence="10">
    <location>
        <begin position="40"/>
        <end position="164"/>
    </location>
</feature>
<feature type="signal peptide" evidence="9">
    <location>
        <begin position="1"/>
        <end position="32"/>
    </location>
</feature>
<dbReference type="PANTHER" id="PTHR39207:SF1">
    <property type="entry name" value="ALPHA-GLUCURONIDASE A"/>
    <property type="match status" value="1"/>
</dbReference>
<comment type="caution">
    <text evidence="13">The sequence shown here is derived from an EMBL/GenBank/DDBJ whole genome shotgun (WGS) entry which is preliminary data.</text>
</comment>
<dbReference type="Pfam" id="PF03648">
    <property type="entry name" value="Glyco_hydro_67N"/>
    <property type="match status" value="1"/>
</dbReference>
<comment type="subunit">
    <text evidence="8">Homodimer.</text>
</comment>
<dbReference type="Gene3D" id="3.30.379.10">
    <property type="entry name" value="Chitobiase/beta-hexosaminidase domain 2-like"/>
    <property type="match status" value="1"/>
</dbReference>
<dbReference type="Proteomes" id="UP001204151">
    <property type="component" value="Unassembled WGS sequence"/>
</dbReference>
<accession>A0ABT1ZJC5</accession>
<feature type="domain" description="Glycosyl hydrolase family 67 C-terminal" evidence="11">
    <location>
        <begin position="491"/>
        <end position="715"/>
    </location>
</feature>
<feature type="chain" id="PRO_5045720745" description="Xylan alpha-1,2-glucuronidase" evidence="9">
    <location>
        <begin position="33"/>
        <end position="738"/>
    </location>
</feature>
<dbReference type="Gene3D" id="3.90.1330.10">
    <property type="entry name" value="Alpha-glucuronidase, C-terminal domain"/>
    <property type="match status" value="1"/>
</dbReference>
<comment type="similarity">
    <text evidence="1 7 8">Belongs to the glycosyl hydrolase 67 family.</text>
</comment>
<evidence type="ECO:0000256" key="3">
    <source>
        <dbReference type="ARBA" id="ARBA00022801"/>
    </source>
</evidence>
<evidence type="ECO:0000259" key="10">
    <source>
        <dbReference type="Pfam" id="PF03648"/>
    </source>
</evidence>
<evidence type="ECO:0000256" key="7">
    <source>
        <dbReference type="PIRNR" id="PIRNR029900"/>
    </source>
</evidence>
<keyword evidence="3 7" id="KW-0378">Hydrolase</keyword>
<dbReference type="SUPFAM" id="SSF51445">
    <property type="entry name" value="(Trans)glycosidases"/>
    <property type="match status" value="1"/>
</dbReference>
<evidence type="ECO:0000256" key="4">
    <source>
        <dbReference type="ARBA" id="ARBA00023277"/>
    </source>
</evidence>
<protein>
    <recommendedName>
        <fullName evidence="8">Xylan alpha-1,2-glucuronidase</fullName>
        <ecNumber evidence="8">3.2.1.131</ecNumber>
    </recommendedName>
</protein>
<dbReference type="InterPro" id="IPR037054">
    <property type="entry name" value="A-glucoronidase_C_sf"/>
</dbReference>
<sequence>MQYLMRCARARLTAALVLTALLGLFATHVARAADEDGYDLWLRYRPLPTAPRAALAAAATGIAAPSDTPTVRAATAELRRGLAGLLGRTSDKIALAAQPRAGTVVLARAASLPAGLADADALRAALAKAGTEGYVVRRARVDGAPVTLIAANTDIGLLYGSFAWLRQLQLGAAPDRIALLDEPALPLRVLDHWDNLDRTVERGYAGESIWNWWELPNIVDPRYTDYARANASLGINGAVLNNVNAKAEMLSPAFIAKTAAIADVLRPYGIRVYLSVRWSTPLELKETKTADPLDPAVAAWWARKADEIYRTIPDFGGFLVKANSEGQPGPQDYGRNHADGANMLARALAPHHGVVMWRAFVYSPPTHPAQASDRAAQAYDQFQPLDGKFDDNVLVQVKNGAIDFQPREPAHPLFGAMPHTPLMMEFQVTKEYLGFATHLVYLGPLFQETLRFDTRAGGQPMTVARVLAGAQQGRVGGIAGVANIGSSRNWTGSTFDQANWYAFGRLAWSPDLDSRAVAREWAGLTFAPDARVVDPVVDMMMRSREAAVDYMTPLGLHHMMGTGHHYGPAPWVDDLGRADWNPVYYHRAGKDGIGFDRTATGSNAVAQYAPEVARRFADPATTPPELLLWFHHLPWDFRMPSGRTLWDELVAHYDHGVDEVDAMQAEWQRLRPYVDARRYVDVAQRLAQQRREAQWWRDACIAYFQQRSGLPLPAGVRAPDHALDHYRSLSFPFAPGHG</sequence>
<name>A0ABT1ZJC5_9BURK</name>
<keyword evidence="6 8" id="KW-0624">Polysaccharide degradation</keyword>
<evidence type="ECO:0000313" key="14">
    <source>
        <dbReference type="Proteomes" id="UP001204151"/>
    </source>
</evidence>
<comment type="catalytic activity">
    <reaction evidence="8">
        <text>Hydrolysis of (1-&gt;2)-alpha-D-(4-O-methyl)glucuronosyl links in the main chain of hardwood xylans.</text>
        <dbReference type="EC" id="3.2.1.131"/>
    </reaction>
</comment>
<keyword evidence="4 8" id="KW-0119">Carbohydrate metabolism</keyword>
<evidence type="ECO:0000256" key="1">
    <source>
        <dbReference type="ARBA" id="ARBA00008833"/>
    </source>
</evidence>
<organism evidence="13 14">
    <name type="scientific">Massilia pinisoli</name>
    <dbReference type="NCBI Taxonomy" id="1772194"/>
    <lineage>
        <taxon>Bacteria</taxon>
        <taxon>Pseudomonadati</taxon>
        <taxon>Pseudomonadota</taxon>
        <taxon>Betaproteobacteria</taxon>
        <taxon>Burkholderiales</taxon>
        <taxon>Oxalobacteraceae</taxon>
        <taxon>Telluria group</taxon>
        <taxon>Massilia</taxon>
    </lineage>
</organism>
<dbReference type="SUPFAM" id="SSF55545">
    <property type="entry name" value="beta-N-acetylhexosaminidase-like domain"/>
    <property type="match status" value="1"/>
</dbReference>
<keyword evidence="2 7" id="KW-0858">Xylan degradation</keyword>
<evidence type="ECO:0000256" key="2">
    <source>
        <dbReference type="ARBA" id="ARBA00022651"/>
    </source>
</evidence>
<dbReference type="Pfam" id="PF07477">
    <property type="entry name" value="Glyco_hydro_67C"/>
    <property type="match status" value="1"/>
</dbReference>
<reference evidence="13 14" key="1">
    <citation type="submission" date="2022-08" db="EMBL/GenBank/DDBJ databases">
        <title>Reclassification of Massilia species as members of the genera Telluria, Duganella, Pseudoduganella, Mokoshia gen. nov. and Zemynaea gen. nov. using orthogonal and non-orthogonal genome-based approaches.</title>
        <authorList>
            <person name="Bowman J.P."/>
        </authorList>
    </citation>
    <scope>NUCLEOTIDE SEQUENCE [LARGE SCALE GENOMIC DNA]</scope>
    <source>
        <strain evidence="13 14">JCM 31316</strain>
    </source>
</reference>
<dbReference type="InterPro" id="IPR011395">
    <property type="entry name" value="Glyco_hydro_67_aGlcAse"/>
</dbReference>
<keyword evidence="5 7" id="KW-0326">Glycosidase</keyword>
<keyword evidence="14" id="KW-1185">Reference proteome</keyword>
<dbReference type="EMBL" id="JANUGW010000001">
    <property type="protein sequence ID" value="MCS0580002.1"/>
    <property type="molecule type" value="Genomic_DNA"/>
</dbReference>
<dbReference type="RefSeq" id="WP_258814653.1">
    <property type="nucleotide sequence ID" value="NZ_JANUGW010000001.1"/>
</dbReference>
<evidence type="ECO:0000256" key="6">
    <source>
        <dbReference type="ARBA" id="ARBA00023326"/>
    </source>
</evidence>
<keyword evidence="9" id="KW-0732">Signal</keyword>
<dbReference type="PIRSF" id="PIRSF029900">
    <property type="entry name" value="Alpha-glucuronds"/>
    <property type="match status" value="1"/>
</dbReference>
<evidence type="ECO:0000259" key="12">
    <source>
        <dbReference type="Pfam" id="PF07488"/>
    </source>
</evidence>
<dbReference type="InterPro" id="IPR017853">
    <property type="entry name" value="GH"/>
</dbReference>
<dbReference type="InterPro" id="IPR011100">
    <property type="entry name" value="Glyco_hydro_67_cat"/>
</dbReference>
<evidence type="ECO:0000256" key="8">
    <source>
        <dbReference type="RuleBase" id="RU361198"/>
    </source>
</evidence>
<proteinExistence type="inferred from homology"/>
<dbReference type="Pfam" id="PF07488">
    <property type="entry name" value="Glyco_hydro_67M"/>
    <property type="match status" value="1"/>
</dbReference>
<gene>
    <name evidence="13" type="ORF">NX784_00200</name>
</gene>
<dbReference type="InterPro" id="IPR005154">
    <property type="entry name" value="Glyco_hydro_67_aGlcAse_N"/>
</dbReference>
<dbReference type="Gene3D" id="3.20.20.80">
    <property type="entry name" value="Glycosidases"/>
    <property type="match status" value="1"/>
</dbReference>